<organism evidence="2 3">
    <name type="scientific">Phytophthora nicotianae P1976</name>
    <dbReference type="NCBI Taxonomy" id="1317066"/>
    <lineage>
        <taxon>Eukaryota</taxon>
        <taxon>Sar</taxon>
        <taxon>Stramenopiles</taxon>
        <taxon>Oomycota</taxon>
        <taxon>Peronosporomycetes</taxon>
        <taxon>Peronosporales</taxon>
        <taxon>Peronosporaceae</taxon>
        <taxon>Phytophthora</taxon>
    </lineage>
</organism>
<evidence type="ECO:0000256" key="1">
    <source>
        <dbReference type="ARBA" id="ARBA00023172"/>
    </source>
</evidence>
<dbReference type="GO" id="GO:0015074">
    <property type="term" value="P:DNA integration"/>
    <property type="evidence" value="ECO:0007669"/>
    <property type="project" value="InterPro"/>
</dbReference>
<comment type="caution">
    <text evidence="2">The sequence shown here is derived from an EMBL/GenBank/DDBJ whole genome shotgun (WGS) entry which is preliminary data.</text>
</comment>
<dbReference type="InterPro" id="IPR013762">
    <property type="entry name" value="Integrase-like_cat_sf"/>
</dbReference>
<accession>A0A081A9S1</accession>
<evidence type="ECO:0000313" key="3">
    <source>
        <dbReference type="Proteomes" id="UP000028582"/>
    </source>
</evidence>
<name>A0A081A9S1_PHYNI</name>
<dbReference type="EMBL" id="ANJA01001637">
    <property type="protein sequence ID" value="ETO75632.1"/>
    <property type="molecule type" value="Genomic_DNA"/>
</dbReference>
<dbReference type="GO" id="GO:0003677">
    <property type="term" value="F:DNA binding"/>
    <property type="evidence" value="ECO:0007669"/>
    <property type="project" value="InterPro"/>
</dbReference>
<evidence type="ECO:0000313" key="2">
    <source>
        <dbReference type="EMBL" id="ETO75632.1"/>
    </source>
</evidence>
<dbReference type="GO" id="GO:0006310">
    <property type="term" value="P:DNA recombination"/>
    <property type="evidence" value="ECO:0007669"/>
    <property type="project" value="UniProtKB-KW"/>
</dbReference>
<proteinExistence type="predicted"/>
<dbReference type="AlphaFoldDB" id="A0A081A9S1"/>
<keyword evidence="1" id="KW-0233">DNA recombination</keyword>
<dbReference type="Gene3D" id="1.10.443.10">
    <property type="entry name" value="Intergrase catalytic core"/>
    <property type="match status" value="1"/>
</dbReference>
<sequence length="611" mass="69208">MSRQSLTFQELLQGGIDTATHVIKRETRSVYASNFKKCCEFCISNEYPDPAVTRHHELPSLLVAFMESVSASSAVSNQTAEKIRAAVANFYGSYERRDAAGPDKWMAMTDDRGDKYGLGNPAKDAFVRQFMRGLKKRKNKEFTQRQATPISLDMLRVLHCHLARTAGFTEASRLWFIAVSAFAFYGMCRISEVLSLQWKNLTLNLARPSTSDPTTSISYGVYKLEGRKTEVAEGHCYNLHCLGESESPMDVLDHLKKWSEYVDSKPDHKWSDNDYVFPALSKIAKSVIKTDGSLTGCEKARVEWGKKMSEQSFITLLNCVVRDLNRNGTSVPGYIRRQWRDIWFTSHTFRHAGAQYRFMFAPPERRWSLRMVKWWAGWTPNESAETLVRYLLDQAATDKDTQLADCLAPDRGAHIGCPSTFQGRKRGTAVYHEQRSSNNSTAQFEKRLKTVESSVKPVEDKIDQLIAVLRPSVTPKPSPPATNCNISAVEQISILPPVRDWKDLYRMYWKADSARHLFKPVCEWTPQERKQSGVLPSRLSVAKLIAEDVVEFAVSNGVSTPRDASETTLSVYAAYYVKHWMGDTPTASLNELTIDTLARCIRLDKKKNADS</sequence>
<protein>
    <recommendedName>
        <fullName evidence="4">Tyr recombinase domain-containing protein</fullName>
    </recommendedName>
</protein>
<dbReference type="InterPro" id="IPR011010">
    <property type="entry name" value="DNA_brk_join_enz"/>
</dbReference>
<gene>
    <name evidence="2" type="ORF">F444_08818</name>
</gene>
<reference evidence="2 3" key="1">
    <citation type="submission" date="2013-11" db="EMBL/GenBank/DDBJ databases">
        <title>The Genome Sequence of Phytophthora parasitica P1976.</title>
        <authorList>
            <consortium name="The Broad Institute Genomics Platform"/>
            <person name="Russ C."/>
            <person name="Tyler B."/>
            <person name="Panabieres F."/>
            <person name="Shan W."/>
            <person name="Tripathy S."/>
            <person name="Grunwald N."/>
            <person name="Machado M."/>
            <person name="Johnson C.S."/>
            <person name="Walker B."/>
            <person name="Young S."/>
            <person name="Zeng Q."/>
            <person name="Gargeya S."/>
            <person name="Fitzgerald M."/>
            <person name="Haas B."/>
            <person name="Abouelleil A."/>
            <person name="Allen A.W."/>
            <person name="Alvarado L."/>
            <person name="Arachchi H.M."/>
            <person name="Berlin A.M."/>
            <person name="Chapman S.B."/>
            <person name="Gainer-Dewar J."/>
            <person name="Goldberg J."/>
            <person name="Griggs A."/>
            <person name="Gujja S."/>
            <person name="Hansen M."/>
            <person name="Howarth C."/>
            <person name="Imamovic A."/>
            <person name="Ireland A."/>
            <person name="Larimer J."/>
            <person name="McCowan C."/>
            <person name="Murphy C."/>
            <person name="Pearson M."/>
            <person name="Poon T.W."/>
            <person name="Priest M."/>
            <person name="Roberts A."/>
            <person name="Saif S."/>
            <person name="Shea T."/>
            <person name="Sisk P."/>
            <person name="Sykes S."/>
            <person name="Wortman J."/>
            <person name="Nusbaum C."/>
            <person name="Birren B."/>
        </authorList>
    </citation>
    <scope>NUCLEOTIDE SEQUENCE [LARGE SCALE GENOMIC DNA]</scope>
    <source>
        <strain evidence="2 3">P1976</strain>
    </source>
</reference>
<evidence type="ECO:0008006" key="4">
    <source>
        <dbReference type="Google" id="ProtNLM"/>
    </source>
</evidence>
<dbReference type="OrthoDB" id="89328at2759"/>
<dbReference type="Proteomes" id="UP000028582">
    <property type="component" value="Unassembled WGS sequence"/>
</dbReference>
<dbReference type="SUPFAM" id="SSF56349">
    <property type="entry name" value="DNA breaking-rejoining enzymes"/>
    <property type="match status" value="1"/>
</dbReference>